<proteinExistence type="predicted"/>
<dbReference type="EMBL" id="JAMDGY010000024">
    <property type="protein sequence ID" value="MDD0990999.1"/>
    <property type="molecule type" value="Genomic_DNA"/>
</dbReference>
<dbReference type="RefSeq" id="WP_273910018.1">
    <property type="nucleotide sequence ID" value="NZ_JAMDGX010000020.1"/>
</dbReference>
<dbReference type="InterPro" id="IPR009739">
    <property type="entry name" value="LprI-like_N"/>
</dbReference>
<evidence type="ECO:0000313" key="3">
    <source>
        <dbReference type="EMBL" id="MDD0990999.1"/>
    </source>
</evidence>
<gene>
    <name evidence="3" type="ORF">M5G11_10665</name>
</gene>
<dbReference type="Gene3D" id="1.20.1270.180">
    <property type="match status" value="1"/>
</dbReference>
<keyword evidence="1" id="KW-0732">Signal</keyword>
<organism evidence="3 4">
    <name type="scientific">Pseudomonas fontis</name>
    <dbReference type="NCBI Taxonomy" id="2942633"/>
    <lineage>
        <taxon>Bacteria</taxon>
        <taxon>Pseudomonadati</taxon>
        <taxon>Pseudomonadota</taxon>
        <taxon>Gammaproteobacteria</taxon>
        <taxon>Pseudomonadales</taxon>
        <taxon>Pseudomonadaceae</taxon>
        <taxon>Pseudomonas</taxon>
    </lineage>
</organism>
<dbReference type="Pfam" id="PF07007">
    <property type="entry name" value="LprI"/>
    <property type="match status" value="1"/>
</dbReference>
<evidence type="ECO:0000256" key="1">
    <source>
        <dbReference type="SAM" id="SignalP"/>
    </source>
</evidence>
<sequence length="139" mass="15550">MKPMVWLVLATLAFGAHAAEEDSTPCDNVETDQQNYDCALFNRTTAERELKASFRERLDGVKEQFGRDSAKVAKATALLNDAQAKWELSREADCKVETFDVKPGKPLETALNNCLAQRSDDRSAYLQDLGPQDQIPEQE</sequence>
<accession>A0ABT5NS47</accession>
<name>A0ABT5NS47_9PSED</name>
<dbReference type="Proteomes" id="UP001148203">
    <property type="component" value="Unassembled WGS sequence"/>
</dbReference>
<protein>
    <submittedName>
        <fullName evidence="3">DUF1311 domain-containing protein</fullName>
    </submittedName>
</protein>
<feature type="signal peptide" evidence="1">
    <location>
        <begin position="1"/>
        <end position="18"/>
    </location>
</feature>
<feature type="domain" description="Lysozyme inhibitor LprI-like N-terminal" evidence="2">
    <location>
        <begin position="26"/>
        <end position="126"/>
    </location>
</feature>
<evidence type="ECO:0000313" key="4">
    <source>
        <dbReference type="Proteomes" id="UP001148203"/>
    </source>
</evidence>
<evidence type="ECO:0000259" key="2">
    <source>
        <dbReference type="Pfam" id="PF07007"/>
    </source>
</evidence>
<comment type="caution">
    <text evidence="3">The sequence shown here is derived from an EMBL/GenBank/DDBJ whole genome shotgun (WGS) entry which is preliminary data.</text>
</comment>
<feature type="chain" id="PRO_5046664783" evidence="1">
    <location>
        <begin position="19"/>
        <end position="139"/>
    </location>
</feature>
<keyword evidence="4" id="KW-1185">Reference proteome</keyword>
<reference evidence="3 4" key="1">
    <citation type="submission" date="2022-05" db="EMBL/GenBank/DDBJ databases">
        <title>Novel Pseudomonas spp. Isolated from a Rainbow Trout Aquaculture Facility.</title>
        <authorList>
            <person name="Testerman T."/>
            <person name="Graf J."/>
        </authorList>
    </citation>
    <scope>NUCLEOTIDE SEQUENCE [LARGE SCALE GENOMIC DNA]</scope>
    <source>
        <strain evidence="3 4">ID681</strain>
    </source>
</reference>